<dbReference type="STRING" id="4615.A0A199W5Q4"/>
<evidence type="ECO:0000256" key="1">
    <source>
        <dbReference type="ARBA" id="ARBA00004141"/>
    </source>
</evidence>
<organism evidence="11 12">
    <name type="scientific">Ananas comosus</name>
    <name type="common">Pineapple</name>
    <name type="synonym">Ananas ananas</name>
    <dbReference type="NCBI Taxonomy" id="4615"/>
    <lineage>
        <taxon>Eukaryota</taxon>
        <taxon>Viridiplantae</taxon>
        <taxon>Streptophyta</taxon>
        <taxon>Embryophyta</taxon>
        <taxon>Tracheophyta</taxon>
        <taxon>Spermatophyta</taxon>
        <taxon>Magnoliopsida</taxon>
        <taxon>Liliopsida</taxon>
        <taxon>Poales</taxon>
        <taxon>Bromeliaceae</taxon>
        <taxon>Bromelioideae</taxon>
        <taxon>Ananas</taxon>
    </lineage>
</organism>
<dbReference type="GO" id="GO:0007035">
    <property type="term" value="P:vacuolar acidification"/>
    <property type="evidence" value="ECO:0007669"/>
    <property type="project" value="TreeGrafter"/>
</dbReference>
<evidence type="ECO:0000313" key="13">
    <source>
        <dbReference type="Proteomes" id="UP000515123"/>
    </source>
</evidence>
<comment type="similarity">
    <text evidence="2 9">Belongs to the V-ATPase 116 kDa subunit family.</text>
</comment>
<name>A0A199W5Q4_ANACO</name>
<evidence type="ECO:0000256" key="6">
    <source>
        <dbReference type="ARBA" id="ARBA00022989"/>
    </source>
</evidence>
<comment type="subcellular location">
    <subcellularLocation>
        <location evidence="1">Membrane</location>
        <topology evidence="1">Multi-pass membrane protein</topology>
    </subcellularLocation>
</comment>
<reference evidence="14" key="2">
    <citation type="submission" date="2025-04" db="UniProtKB">
        <authorList>
            <consortium name="RefSeq"/>
        </authorList>
    </citation>
    <scope>IDENTIFICATION</scope>
    <source>
        <tissue evidence="14">Leaf</tissue>
    </source>
</reference>
<keyword evidence="5 9" id="KW-0375">Hydrogen ion transport</keyword>
<feature type="transmembrane region" description="Helical" evidence="9">
    <location>
        <begin position="584"/>
        <end position="601"/>
    </location>
</feature>
<keyword evidence="13" id="KW-1185">Reference proteome</keyword>
<dbReference type="RefSeq" id="XP_020113969.1">
    <property type="nucleotide sequence ID" value="XM_020258380.1"/>
</dbReference>
<dbReference type="InterPro" id="IPR026028">
    <property type="entry name" value="V-type_ATPase_116kDa_su_euka"/>
</dbReference>
<dbReference type="InterPro" id="IPR002490">
    <property type="entry name" value="V-ATPase_116kDa_su"/>
</dbReference>
<evidence type="ECO:0000256" key="9">
    <source>
        <dbReference type="RuleBase" id="RU361189"/>
    </source>
</evidence>
<feature type="transmembrane region" description="Helical" evidence="9">
    <location>
        <begin position="636"/>
        <end position="653"/>
    </location>
</feature>
<dbReference type="GO" id="GO:0000220">
    <property type="term" value="C:vacuolar proton-transporting V-type ATPase, V0 domain"/>
    <property type="evidence" value="ECO:0007669"/>
    <property type="project" value="InterPro"/>
</dbReference>
<evidence type="ECO:0000313" key="11">
    <source>
        <dbReference type="EMBL" id="OAY84812.1"/>
    </source>
</evidence>
<dbReference type="Proteomes" id="UP000092600">
    <property type="component" value="Unassembled WGS sequence"/>
</dbReference>
<keyword evidence="4 9" id="KW-0812">Transmembrane</keyword>
<dbReference type="GeneID" id="109728084"/>
<evidence type="ECO:0000313" key="14">
    <source>
        <dbReference type="RefSeq" id="XP_020113969.1"/>
    </source>
</evidence>
<evidence type="ECO:0000313" key="12">
    <source>
        <dbReference type="Proteomes" id="UP000092600"/>
    </source>
</evidence>
<dbReference type="PANTHER" id="PTHR11629">
    <property type="entry name" value="VACUOLAR PROTON ATPASES"/>
    <property type="match status" value="1"/>
</dbReference>
<dbReference type="Proteomes" id="UP000515123">
    <property type="component" value="Linkage group 23"/>
</dbReference>
<dbReference type="GO" id="GO:0051117">
    <property type="term" value="F:ATPase binding"/>
    <property type="evidence" value="ECO:0007669"/>
    <property type="project" value="TreeGrafter"/>
</dbReference>
<evidence type="ECO:0000256" key="3">
    <source>
        <dbReference type="ARBA" id="ARBA00022448"/>
    </source>
</evidence>
<dbReference type="PIRSF" id="PIRSF001293">
    <property type="entry name" value="ATP6V0A1"/>
    <property type="match status" value="1"/>
</dbReference>
<sequence>MKLFDRLPPMDHLRSEEMTLVQLIIPVESAHRTITYLGELGLIQFRDLNEDKSPFQRTFVNQVKRCAEMSRKLRFLSDQINKAGLTSSPLPALQPDFTLEELEVHLGEHESELLEMNANSEKLRQSYNELLEFKLVLLKAGGFLASSHNHAAPAERELDENVYSKEEDGETASLLEQGEQPETSKSGLRFISGIICKSKALTFERMLFRATRGNMFFNQAPAGEHVADPVSGELIEKIVFVVFFSGEQAKTKILKICDAFGASCYPVPEDSIKKRQIIREVTLRLSDLEATLDAGIRHRNKALASIGSQLWRWNIVVRKEKAVYDTLNMLNFDVTKKCLVGEGWCPIFAKTQIKDALQRATLHSNSQVGAILHEMDAVESPPTYFKTNRFTHAFQEIVDAYGVARYQEANPAVYSVITFPFLFAVMFGDWGHGICLLLGSLMLIAREKKLGSQKLGSFMEMAFGGRYVILLMALFSIYCGLIYNEFFSVPFYIFGQSAYKCRDATCSDASTAGLIKYRNPYPFGVDPRWRGSRSELPFLNSLKMKMSILLGISQMNLGIILSYFDAKFHGNSLDILYQFMPQMIFLNSLFGYLALLIIIKWCTGSQADLYHVMIYMFLDPTGDLGENQLFWGQKQLQILLLLMAVAAVPWMLFPKPFILRKLHMERFQGRTYGFLGTSETDLDVEPDSARLRHHHEDFNFSEIFVHQMIHSIEFVLGAVSNTASYLRLWALSLAHSELSTVFYEKLLLLAWGYDNLIIRLVGLAVFAFATAFILLMMETLSAFLHALRLHWVEFMSKFYHGDGYKFRPFSFSLLADEDD</sequence>
<dbReference type="PANTHER" id="PTHR11629:SF72">
    <property type="entry name" value="V-TYPE PROTON ATPASE SUBUNIT A1"/>
    <property type="match status" value="1"/>
</dbReference>
<keyword evidence="10" id="KW-0175">Coiled coil</keyword>
<proteinExistence type="inferred from homology"/>
<keyword evidence="8 9" id="KW-0472">Membrane</keyword>
<dbReference type="EMBL" id="LSRQ01000170">
    <property type="protein sequence ID" value="OAY84812.1"/>
    <property type="molecule type" value="Genomic_DNA"/>
</dbReference>
<evidence type="ECO:0000256" key="2">
    <source>
        <dbReference type="ARBA" id="ARBA00009904"/>
    </source>
</evidence>
<feature type="transmembrane region" description="Helical" evidence="9">
    <location>
        <begin position="421"/>
        <end position="444"/>
    </location>
</feature>
<evidence type="ECO:0000256" key="7">
    <source>
        <dbReference type="ARBA" id="ARBA00023065"/>
    </source>
</evidence>
<keyword evidence="3 9" id="KW-0813">Transport</keyword>
<protein>
    <recommendedName>
        <fullName evidence="9">V-type proton ATPase subunit a</fullName>
    </recommendedName>
</protein>
<keyword evidence="7 9" id="KW-0406">Ion transport</keyword>
<dbReference type="Pfam" id="PF01496">
    <property type="entry name" value="V_ATPase_I"/>
    <property type="match status" value="1"/>
</dbReference>
<feature type="transmembrane region" description="Helical" evidence="9">
    <location>
        <begin position="756"/>
        <end position="777"/>
    </location>
</feature>
<evidence type="ECO:0000256" key="5">
    <source>
        <dbReference type="ARBA" id="ARBA00022781"/>
    </source>
</evidence>
<evidence type="ECO:0000256" key="8">
    <source>
        <dbReference type="ARBA" id="ARBA00023136"/>
    </source>
</evidence>
<feature type="coiled-coil region" evidence="10">
    <location>
        <begin position="99"/>
        <end position="126"/>
    </location>
</feature>
<dbReference type="OrthoDB" id="10264220at2759"/>
<dbReference type="AlphaFoldDB" id="A0A199W5Q4"/>
<gene>
    <name evidence="14" type="primary">LOC109728084</name>
    <name evidence="11" type="ORF">ACMD2_13550</name>
</gene>
<comment type="function">
    <text evidence="9">Essential component of the vacuolar proton pump (V-ATPase), a multimeric enzyme that catalyzes the translocation of protons across the membranes. Required for assembly and activity of the V-ATPase.</text>
</comment>
<evidence type="ECO:0000256" key="4">
    <source>
        <dbReference type="ARBA" id="ARBA00022692"/>
    </source>
</evidence>
<accession>A0A199W5Q4</accession>
<reference evidence="11 12" key="1">
    <citation type="journal article" date="2016" name="DNA Res.">
        <title>The draft genome of MD-2 pineapple using hybrid error correction of long reads.</title>
        <authorList>
            <person name="Redwan R.M."/>
            <person name="Saidin A."/>
            <person name="Kumar S.V."/>
        </authorList>
    </citation>
    <scope>NUCLEOTIDE SEQUENCE [LARGE SCALE GENOMIC DNA]</scope>
    <source>
        <strain evidence="12">cv. MD2</strain>
        <tissue evidence="11">Leaf</tissue>
    </source>
</reference>
<keyword evidence="6 9" id="KW-1133">Transmembrane helix</keyword>
<feature type="transmembrane region" description="Helical" evidence="9">
    <location>
        <begin position="465"/>
        <end position="483"/>
    </location>
</feature>
<feature type="transmembrane region" description="Helical" evidence="9">
    <location>
        <begin position="546"/>
        <end position="564"/>
    </location>
</feature>
<evidence type="ECO:0000256" key="10">
    <source>
        <dbReference type="SAM" id="Coils"/>
    </source>
</evidence>
<dbReference type="GO" id="GO:0046961">
    <property type="term" value="F:proton-transporting ATPase activity, rotational mechanism"/>
    <property type="evidence" value="ECO:0007669"/>
    <property type="project" value="InterPro"/>
</dbReference>